<feature type="transmembrane region" description="Helical" evidence="9">
    <location>
        <begin position="12"/>
        <end position="28"/>
    </location>
</feature>
<feature type="transmembrane region" description="Helical" evidence="9">
    <location>
        <begin position="34"/>
        <end position="52"/>
    </location>
</feature>
<feature type="transmembrane region" description="Helical" evidence="9">
    <location>
        <begin position="81"/>
        <end position="98"/>
    </location>
</feature>
<keyword evidence="9" id="KW-1133">Transmembrane helix</keyword>
<dbReference type="InterPro" id="IPR011712">
    <property type="entry name" value="Sig_transdc_His_kin_sub3_dim/P"/>
</dbReference>
<dbReference type="EMBL" id="JACHMH010000001">
    <property type="protein sequence ID" value="MBB4676486.1"/>
    <property type="molecule type" value="Genomic_DNA"/>
</dbReference>
<name>A0A7W7CAU6_9PSEU</name>
<keyword evidence="3" id="KW-0597">Phosphoprotein</keyword>
<evidence type="ECO:0000256" key="3">
    <source>
        <dbReference type="ARBA" id="ARBA00022553"/>
    </source>
</evidence>
<keyword evidence="8" id="KW-0902">Two-component regulatory system</keyword>
<dbReference type="EC" id="2.7.13.3" evidence="2"/>
<gene>
    <name evidence="12" type="ORF">HNR67_002604</name>
</gene>
<reference evidence="12 13" key="1">
    <citation type="submission" date="2020-08" db="EMBL/GenBank/DDBJ databases">
        <title>Sequencing the genomes of 1000 actinobacteria strains.</title>
        <authorList>
            <person name="Klenk H.-P."/>
        </authorList>
    </citation>
    <scope>NUCLEOTIDE SEQUENCE [LARGE SCALE GENOMIC DNA]</scope>
    <source>
        <strain evidence="12 13">DSM 44230</strain>
    </source>
</reference>
<evidence type="ECO:0000256" key="9">
    <source>
        <dbReference type="SAM" id="Phobius"/>
    </source>
</evidence>
<evidence type="ECO:0000259" key="11">
    <source>
        <dbReference type="Pfam" id="PF07730"/>
    </source>
</evidence>
<accession>A0A7W7CAU6</accession>
<evidence type="ECO:0000256" key="1">
    <source>
        <dbReference type="ARBA" id="ARBA00000085"/>
    </source>
</evidence>
<dbReference type="Pfam" id="PF07730">
    <property type="entry name" value="HisKA_3"/>
    <property type="match status" value="1"/>
</dbReference>
<evidence type="ECO:0000313" key="13">
    <source>
        <dbReference type="Proteomes" id="UP000533598"/>
    </source>
</evidence>
<dbReference type="GO" id="GO:0005524">
    <property type="term" value="F:ATP binding"/>
    <property type="evidence" value="ECO:0007669"/>
    <property type="project" value="UniProtKB-KW"/>
</dbReference>
<dbReference type="GO" id="GO:0016020">
    <property type="term" value="C:membrane"/>
    <property type="evidence" value="ECO:0007669"/>
    <property type="project" value="InterPro"/>
</dbReference>
<dbReference type="GO" id="GO:0000155">
    <property type="term" value="F:phosphorelay sensor kinase activity"/>
    <property type="evidence" value="ECO:0007669"/>
    <property type="project" value="InterPro"/>
</dbReference>
<evidence type="ECO:0000256" key="7">
    <source>
        <dbReference type="ARBA" id="ARBA00022840"/>
    </source>
</evidence>
<evidence type="ECO:0000313" key="12">
    <source>
        <dbReference type="EMBL" id="MBB4676486.1"/>
    </source>
</evidence>
<evidence type="ECO:0000256" key="5">
    <source>
        <dbReference type="ARBA" id="ARBA00022741"/>
    </source>
</evidence>
<dbReference type="SUPFAM" id="SSF55874">
    <property type="entry name" value="ATPase domain of HSP90 chaperone/DNA topoisomerase II/histidine kinase"/>
    <property type="match status" value="1"/>
</dbReference>
<feature type="domain" description="Signal transduction histidine kinase subgroup 3 dimerisation and phosphoacceptor" evidence="11">
    <location>
        <begin position="164"/>
        <end position="231"/>
    </location>
</feature>
<proteinExistence type="predicted"/>
<feature type="transmembrane region" description="Helical" evidence="9">
    <location>
        <begin position="59"/>
        <end position="75"/>
    </location>
</feature>
<dbReference type="InterPro" id="IPR003594">
    <property type="entry name" value="HATPase_dom"/>
</dbReference>
<sequence>MHPTPSVHDRRAMHVLVTALLVYALLSSPNTPRWAWLVLGPAFLGWLVFLALTRRAPRVALAALAACSLLASAIVGVPEASATTIAAVALMVFISHPVPSLGLGFALTAADITLVTVSGLLWERGTGALLSNLGIFALLTLLGLVQRQHRQQNAQAARLLAETERTRIARELHDVLAHSLGALAVQLEVAEALLSEGRDPEGALARVRRSRRLAVDGLTEARAAVAALRSDVPPLPAALAELTQAHQRDHQSEVRLRTDGGTRALSPAAEVSLLRTAREALTNAAKHAAGAPIEVDLSYVDGAVRLSVRNAAGTARTELPGGGFGLTGMRERLALLGGTLTAGPDGDGWLVRAEVPE</sequence>
<dbReference type="InterPro" id="IPR050482">
    <property type="entry name" value="Sensor_HK_TwoCompSys"/>
</dbReference>
<dbReference type="Pfam" id="PF02518">
    <property type="entry name" value="HATPase_c"/>
    <property type="match status" value="1"/>
</dbReference>
<dbReference type="PANTHER" id="PTHR24421:SF10">
    <property type="entry name" value="NITRATE_NITRITE SENSOR PROTEIN NARQ"/>
    <property type="match status" value="1"/>
</dbReference>
<keyword evidence="13" id="KW-1185">Reference proteome</keyword>
<dbReference type="Proteomes" id="UP000533598">
    <property type="component" value="Unassembled WGS sequence"/>
</dbReference>
<keyword evidence="4" id="KW-0808">Transferase</keyword>
<dbReference type="GO" id="GO:0046983">
    <property type="term" value="F:protein dimerization activity"/>
    <property type="evidence" value="ECO:0007669"/>
    <property type="project" value="InterPro"/>
</dbReference>
<feature type="transmembrane region" description="Helical" evidence="9">
    <location>
        <begin position="128"/>
        <end position="145"/>
    </location>
</feature>
<comment type="caution">
    <text evidence="12">The sequence shown here is derived from an EMBL/GenBank/DDBJ whole genome shotgun (WGS) entry which is preliminary data.</text>
</comment>
<dbReference type="AlphaFoldDB" id="A0A7W7CAU6"/>
<keyword evidence="6 12" id="KW-0418">Kinase</keyword>
<dbReference type="Gene3D" id="3.30.565.10">
    <property type="entry name" value="Histidine kinase-like ATPase, C-terminal domain"/>
    <property type="match status" value="1"/>
</dbReference>
<feature type="domain" description="Histidine kinase/HSP90-like ATPase" evidence="10">
    <location>
        <begin position="270"/>
        <end position="355"/>
    </location>
</feature>
<keyword evidence="9" id="KW-0812">Transmembrane</keyword>
<evidence type="ECO:0000256" key="6">
    <source>
        <dbReference type="ARBA" id="ARBA00022777"/>
    </source>
</evidence>
<evidence type="ECO:0000256" key="8">
    <source>
        <dbReference type="ARBA" id="ARBA00023012"/>
    </source>
</evidence>
<protein>
    <recommendedName>
        <fullName evidence="2">histidine kinase</fullName>
        <ecNumber evidence="2">2.7.13.3</ecNumber>
    </recommendedName>
</protein>
<keyword evidence="5" id="KW-0547">Nucleotide-binding</keyword>
<evidence type="ECO:0000256" key="2">
    <source>
        <dbReference type="ARBA" id="ARBA00012438"/>
    </source>
</evidence>
<evidence type="ECO:0000256" key="4">
    <source>
        <dbReference type="ARBA" id="ARBA00022679"/>
    </source>
</evidence>
<keyword evidence="7" id="KW-0067">ATP-binding</keyword>
<dbReference type="Gene3D" id="1.20.5.1930">
    <property type="match status" value="1"/>
</dbReference>
<keyword evidence="9" id="KW-0472">Membrane</keyword>
<dbReference type="PANTHER" id="PTHR24421">
    <property type="entry name" value="NITRATE/NITRITE SENSOR PROTEIN NARX-RELATED"/>
    <property type="match status" value="1"/>
</dbReference>
<evidence type="ECO:0000259" key="10">
    <source>
        <dbReference type="Pfam" id="PF02518"/>
    </source>
</evidence>
<comment type="catalytic activity">
    <reaction evidence="1">
        <text>ATP + protein L-histidine = ADP + protein N-phospho-L-histidine.</text>
        <dbReference type="EC" id="2.7.13.3"/>
    </reaction>
</comment>
<dbReference type="CDD" id="cd16917">
    <property type="entry name" value="HATPase_UhpB-NarQ-NarX-like"/>
    <property type="match status" value="1"/>
</dbReference>
<organism evidence="12 13">
    <name type="scientific">Crossiella cryophila</name>
    <dbReference type="NCBI Taxonomy" id="43355"/>
    <lineage>
        <taxon>Bacteria</taxon>
        <taxon>Bacillati</taxon>
        <taxon>Actinomycetota</taxon>
        <taxon>Actinomycetes</taxon>
        <taxon>Pseudonocardiales</taxon>
        <taxon>Pseudonocardiaceae</taxon>
        <taxon>Crossiella</taxon>
    </lineage>
</organism>
<dbReference type="RefSeq" id="WP_185002305.1">
    <property type="nucleotide sequence ID" value="NZ_BAAAUI010000015.1"/>
</dbReference>
<dbReference type="InterPro" id="IPR036890">
    <property type="entry name" value="HATPase_C_sf"/>
</dbReference>